<reference evidence="2" key="1">
    <citation type="submission" date="2020-05" db="EMBL/GenBank/DDBJ databases">
        <authorList>
            <person name="Chiriac C."/>
            <person name="Salcher M."/>
            <person name="Ghai R."/>
            <person name="Kavagutti S V."/>
        </authorList>
    </citation>
    <scope>NUCLEOTIDE SEQUENCE</scope>
</reference>
<feature type="region of interest" description="Disordered" evidence="1">
    <location>
        <begin position="66"/>
        <end position="97"/>
    </location>
</feature>
<evidence type="ECO:0000313" key="2">
    <source>
        <dbReference type="EMBL" id="CAB4810909.1"/>
    </source>
</evidence>
<sequence>MFSSTVRSSNSSNDWNERDRPARARRPVFHSLMSTPSNRTEPVLGLTNPVIASMAVLLPAPLGPMRPTTSPGFTSTLNSNSATTPPKRTVRPRTSSTLAGTCSVLSAPSALRSYARLRDGSLARIRSSHHAFW</sequence>
<feature type="compositionally biased region" description="Low complexity" evidence="1">
    <location>
        <begin position="1"/>
        <end position="12"/>
    </location>
</feature>
<name>A0A6J6YP76_9ZZZZ</name>
<feature type="compositionally biased region" description="Low complexity" evidence="1">
    <location>
        <begin position="83"/>
        <end position="97"/>
    </location>
</feature>
<protein>
    <submittedName>
        <fullName evidence="2">Unannotated protein</fullName>
    </submittedName>
</protein>
<feature type="region of interest" description="Disordered" evidence="1">
    <location>
        <begin position="1"/>
        <end position="42"/>
    </location>
</feature>
<accession>A0A6J6YP76</accession>
<evidence type="ECO:0000256" key="1">
    <source>
        <dbReference type="SAM" id="MobiDB-lite"/>
    </source>
</evidence>
<feature type="compositionally biased region" description="Polar residues" evidence="1">
    <location>
        <begin position="67"/>
        <end position="82"/>
    </location>
</feature>
<dbReference type="AntiFam" id="ANF00112">
    <property type="entry name" value="Shadow ORF (opposite phnC)"/>
</dbReference>
<organism evidence="2">
    <name type="scientific">freshwater metagenome</name>
    <dbReference type="NCBI Taxonomy" id="449393"/>
    <lineage>
        <taxon>unclassified sequences</taxon>
        <taxon>metagenomes</taxon>
        <taxon>ecological metagenomes</taxon>
    </lineage>
</organism>
<dbReference type="EMBL" id="CAFAAV010000040">
    <property type="protein sequence ID" value="CAB4810909.1"/>
    <property type="molecule type" value="Genomic_DNA"/>
</dbReference>
<gene>
    <name evidence="2" type="ORF">UFOPK3099_00735</name>
</gene>
<proteinExistence type="predicted"/>
<dbReference type="AlphaFoldDB" id="A0A6J6YP76"/>